<evidence type="ECO:0000313" key="2">
    <source>
        <dbReference type="EMBL" id="RCN36718.1"/>
    </source>
</evidence>
<dbReference type="OrthoDB" id="5841653at2759"/>
<dbReference type="InterPro" id="IPR005312">
    <property type="entry name" value="DUF1759"/>
</dbReference>
<keyword evidence="3" id="KW-1185">Reference proteome</keyword>
<proteinExistence type="predicted"/>
<sequence length="226" mass="26155">MVIALDTKNTGLTLELKFEKYWEEKRGETMIQTAIDLRRQLEKRIAELECQDASVRQEFVSHGMVVGNETSATILGSNTPQVNLHSWPTLERRLLGNEFKVPEFYGKASDFDSFWEMFEELVHKQPYSNIEKMSILINCCKGDTARAIKLIPRTGDSYEKAIEQLKMQYRDPRGVTTAMIKQLKAMKHCKDHPRSLPNNLNDIKPSSQLYRSKEKLLMLPICLVWC</sequence>
<feature type="coiled-coil region" evidence="1">
    <location>
        <begin position="31"/>
        <end position="58"/>
    </location>
</feature>
<organism evidence="2 3">
    <name type="scientific">Ancylostoma caninum</name>
    <name type="common">Dog hookworm</name>
    <dbReference type="NCBI Taxonomy" id="29170"/>
    <lineage>
        <taxon>Eukaryota</taxon>
        <taxon>Metazoa</taxon>
        <taxon>Ecdysozoa</taxon>
        <taxon>Nematoda</taxon>
        <taxon>Chromadorea</taxon>
        <taxon>Rhabditida</taxon>
        <taxon>Rhabditina</taxon>
        <taxon>Rhabditomorpha</taxon>
        <taxon>Strongyloidea</taxon>
        <taxon>Ancylostomatidae</taxon>
        <taxon>Ancylostomatinae</taxon>
        <taxon>Ancylostoma</taxon>
    </lineage>
</organism>
<dbReference type="EMBL" id="JOJR01000531">
    <property type="protein sequence ID" value="RCN36718.1"/>
    <property type="molecule type" value="Genomic_DNA"/>
</dbReference>
<comment type="caution">
    <text evidence="2">The sequence shown here is derived from an EMBL/GenBank/DDBJ whole genome shotgun (WGS) entry which is preliminary data.</text>
</comment>
<dbReference type="STRING" id="29170.A0A368FZ17"/>
<name>A0A368FZ17_ANCCA</name>
<dbReference type="Pfam" id="PF03564">
    <property type="entry name" value="DUF1759"/>
    <property type="match status" value="1"/>
</dbReference>
<keyword evidence="1" id="KW-0175">Coiled coil</keyword>
<dbReference type="AlphaFoldDB" id="A0A368FZ17"/>
<reference evidence="2 3" key="1">
    <citation type="submission" date="2014-10" db="EMBL/GenBank/DDBJ databases">
        <title>Draft genome of the hookworm Ancylostoma caninum.</title>
        <authorList>
            <person name="Mitreva M."/>
        </authorList>
    </citation>
    <scope>NUCLEOTIDE SEQUENCE [LARGE SCALE GENOMIC DNA]</scope>
    <source>
        <strain evidence="2 3">Baltimore</strain>
    </source>
</reference>
<accession>A0A368FZ17</accession>
<dbReference type="Proteomes" id="UP000252519">
    <property type="component" value="Unassembled WGS sequence"/>
</dbReference>
<evidence type="ECO:0000313" key="3">
    <source>
        <dbReference type="Proteomes" id="UP000252519"/>
    </source>
</evidence>
<evidence type="ECO:0000256" key="1">
    <source>
        <dbReference type="SAM" id="Coils"/>
    </source>
</evidence>
<protein>
    <submittedName>
        <fullName evidence="2">Uncharacterized protein</fullName>
    </submittedName>
</protein>
<gene>
    <name evidence="2" type="ORF">ANCCAN_17385</name>
</gene>